<dbReference type="InterPro" id="IPR005861">
    <property type="entry name" value="HisP_aminotrans"/>
</dbReference>
<dbReference type="Proteomes" id="UP000622653">
    <property type="component" value="Unassembled WGS sequence"/>
</dbReference>
<dbReference type="HAMAP" id="MF_01023">
    <property type="entry name" value="HisC_aminotrans_2"/>
    <property type="match status" value="1"/>
</dbReference>
<protein>
    <recommendedName>
        <fullName evidence="7">Histidinol-phosphate aminotransferase</fullName>
        <ecNumber evidence="7">2.6.1.9</ecNumber>
    </recommendedName>
    <alternativeName>
        <fullName evidence="7">Imidazole acetol-phosphate transaminase</fullName>
    </alternativeName>
</protein>
<sequence length="354" mass="39656">MSKFWTPVVKRTDPYVPGEQLNDPDVIKLNTNENPYKPSPRVIEAITKTATGDMQKYPSPTADELREAIAEVNGVKKENVFVGNGSDEVLAFAFYAFFEEGKTLKFPAISYSFYPVYSKLFNIPFEAIPLQDDFTLRAEHYFDAEAGVIFPNPNAPTSIYWPLEEVKRVLEANPDVVVIVDEAYIDFAVGGESAVSLIDQYPNLLVIQTTSKSRALAGLRVGLAIGQPELIEGLVRIKDSFNSYTVDQLALAGATEAFRDTDYFEEKRQAVIATRIETVAALEERGFDVLPSGANFVFAKKDGVDVERLYEQLKAKKVLVRHFKDPLIANYLRISIGTDEQMDEFLKRLDEALV</sequence>
<dbReference type="Gene3D" id="3.40.640.10">
    <property type="entry name" value="Type I PLP-dependent aspartate aminotransferase-like (Major domain)"/>
    <property type="match status" value="1"/>
</dbReference>
<dbReference type="UniPathway" id="UPA00031">
    <property type="reaction ID" value="UER00012"/>
</dbReference>
<dbReference type="RefSeq" id="WP_194563542.1">
    <property type="nucleotide sequence ID" value="NZ_JADKPV010000007.1"/>
</dbReference>
<reference evidence="9" key="1">
    <citation type="submission" date="2020-11" db="EMBL/GenBank/DDBJ databases">
        <title>Multidrug resistant novel bacterium Savagea serpentis sp. nov., isolated from the scats of a vine snake (Ahaetulla nasuta).</title>
        <authorList>
            <person name="Venkata Ramana V."/>
            <person name="Vikas Patil S."/>
            <person name="Yogita Lugani V."/>
        </authorList>
    </citation>
    <scope>NUCLEOTIDE SEQUENCE</scope>
    <source>
        <strain evidence="9">SN6</strain>
    </source>
</reference>
<keyword evidence="3 7" id="KW-0032">Aminotransferase</keyword>
<dbReference type="GO" id="GO:0004400">
    <property type="term" value="F:histidinol-phosphate transaminase activity"/>
    <property type="evidence" value="ECO:0007669"/>
    <property type="project" value="UniProtKB-UniRule"/>
</dbReference>
<keyword evidence="7" id="KW-0028">Amino-acid biosynthesis</keyword>
<keyword evidence="6 7" id="KW-0368">Histidine biosynthesis</keyword>
<proteinExistence type="inferred from homology"/>
<evidence type="ECO:0000313" key="9">
    <source>
        <dbReference type="EMBL" id="MBF4502060.1"/>
    </source>
</evidence>
<keyword evidence="10" id="KW-1185">Reference proteome</keyword>
<dbReference type="SUPFAM" id="SSF53383">
    <property type="entry name" value="PLP-dependent transferases"/>
    <property type="match status" value="1"/>
</dbReference>
<dbReference type="InterPro" id="IPR004839">
    <property type="entry name" value="Aminotransferase_I/II_large"/>
</dbReference>
<evidence type="ECO:0000256" key="2">
    <source>
        <dbReference type="ARBA" id="ARBA00011738"/>
    </source>
</evidence>
<dbReference type="InterPro" id="IPR050106">
    <property type="entry name" value="HistidinolP_aminotransfase"/>
</dbReference>
<dbReference type="GO" id="GO:0030170">
    <property type="term" value="F:pyridoxal phosphate binding"/>
    <property type="evidence" value="ECO:0007669"/>
    <property type="project" value="InterPro"/>
</dbReference>
<comment type="subunit">
    <text evidence="2 7">Homodimer.</text>
</comment>
<dbReference type="InterPro" id="IPR015424">
    <property type="entry name" value="PyrdxlP-dep_Trfase"/>
</dbReference>
<keyword evidence="5 7" id="KW-0663">Pyridoxal phosphate</keyword>
<evidence type="ECO:0000256" key="3">
    <source>
        <dbReference type="ARBA" id="ARBA00022576"/>
    </source>
</evidence>
<dbReference type="EMBL" id="JADKPV010000007">
    <property type="protein sequence ID" value="MBF4502060.1"/>
    <property type="molecule type" value="Genomic_DNA"/>
</dbReference>
<evidence type="ECO:0000313" key="10">
    <source>
        <dbReference type="Proteomes" id="UP000622653"/>
    </source>
</evidence>
<organism evidence="9 10">
    <name type="scientific">Savagea serpentis</name>
    <dbReference type="NCBI Taxonomy" id="2785297"/>
    <lineage>
        <taxon>Bacteria</taxon>
        <taxon>Bacillati</taxon>
        <taxon>Bacillota</taxon>
        <taxon>Bacilli</taxon>
        <taxon>Bacillales</taxon>
        <taxon>Caryophanaceae</taxon>
        <taxon>Savagea</taxon>
    </lineage>
</organism>
<evidence type="ECO:0000256" key="5">
    <source>
        <dbReference type="ARBA" id="ARBA00022898"/>
    </source>
</evidence>
<dbReference type="NCBIfam" id="TIGR01141">
    <property type="entry name" value="hisC"/>
    <property type="match status" value="1"/>
</dbReference>
<comment type="caution">
    <text evidence="9">The sequence shown here is derived from an EMBL/GenBank/DDBJ whole genome shotgun (WGS) entry which is preliminary data.</text>
</comment>
<name>A0A8J7G4G1_9BACL</name>
<dbReference type="CDD" id="cd00609">
    <property type="entry name" value="AAT_like"/>
    <property type="match status" value="1"/>
</dbReference>
<dbReference type="PANTHER" id="PTHR43643">
    <property type="entry name" value="HISTIDINOL-PHOSPHATE AMINOTRANSFERASE 2"/>
    <property type="match status" value="1"/>
</dbReference>
<evidence type="ECO:0000256" key="7">
    <source>
        <dbReference type="HAMAP-Rule" id="MF_01023"/>
    </source>
</evidence>
<evidence type="ECO:0000256" key="6">
    <source>
        <dbReference type="ARBA" id="ARBA00023102"/>
    </source>
</evidence>
<dbReference type="AlphaFoldDB" id="A0A8J7G4G1"/>
<comment type="pathway">
    <text evidence="7">Amino-acid biosynthesis; L-histidine biosynthesis; L-histidine from 5-phospho-alpha-D-ribose 1-diphosphate: step 7/9.</text>
</comment>
<dbReference type="InterPro" id="IPR015421">
    <property type="entry name" value="PyrdxlP-dep_Trfase_major"/>
</dbReference>
<comment type="cofactor">
    <cofactor evidence="1 7">
        <name>pyridoxal 5'-phosphate</name>
        <dbReference type="ChEBI" id="CHEBI:597326"/>
    </cofactor>
</comment>
<evidence type="ECO:0000259" key="8">
    <source>
        <dbReference type="Pfam" id="PF00155"/>
    </source>
</evidence>
<comment type="similarity">
    <text evidence="7">Belongs to the class-II pyridoxal-phosphate-dependent aminotransferase family. Histidinol-phosphate aminotransferase subfamily.</text>
</comment>
<dbReference type="InterPro" id="IPR015422">
    <property type="entry name" value="PyrdxlP-dep_Trfase_small"/>
</dbReference>
<dbReference type="EC" id="2.6.1.9" evidence="7"/>
<feature type="modified residue" description="N6-(pyridoxal phosphate)lysine" evidence="7">
    <location>
        <position position="212"/>
    </location>
</feature>
<evidence type="ECO:0000256" key="4">
    <source>
        <dbReference type="ARBA" id="ARBA00022679"/>
    </source>
</evidence>
<keyword evidence="4 7" id="KW-0808">Transferase</keyword>
<feature type="domain" description="Aminotransferase class I/classII large" evidence="8">
    <location>
        <begin position="25"/>
        <end position="349"/>
    </location>
</feature>
<comment type="catalytic activity">
    <reaction evidence="7">
        <text>L-histidinol phosphate + 2-oxoglutarate = 3-(imidazol-4-yl)-2-oxopropyl phosphate + L-glutamate</text>
        <dbReference type="Rhea" id="RHEA:23744"/>
        <dbReference type="ChEBI" id="CHEBI:16810"/>
        <dbReference type="ChEBI" id="CHEBI:29985"/>
        <dbReference type="ChEBI" id="CHEBI:57766"/>
        <dbReference type="ChEBI" id="CHEBI:57980"/>
        <dbReference type="EC" id="2.6.1.9"/>
    </reaction>
</comment>
<gene>
    <name evidence="7" type="primary">hisC</name>
    <name evidence="9" type="ORF">IRY55_11895</name>
</gene>
<dbReference type="PANTHER" id="PTHR43643:SF3">
    <property type="entry name" value="HISTIDINOL-PHOSPHATE AMINOTRANSFERASE"/>
    <property type="match status" value="1"/>
</dbReference>
<dbReference type="Pfam" id="PF00155">
    <property type="entry name" value="Aminotran_1_2"/>
    <property type="match status" value="1"/>
</dbReference>
<dbReference type="GO" id="GO:0000105">
    <property type="term" value="P:L-histidine biosynthetic process"/>
    <property type="evidence" value="ECO:0007669"/>
    <property type="project" value="UniProtKB-UniRule"/>
</dbReference>
<dbReference type="Gene3D" id="3.90.1150.10">
    <property type="entry name" value="Aspartate Aminotransferase, domain 1"/>
    <property type="match status" value="1"/>
</dbReference>
<evidence type="ECO:0000256" key="1">
    <source>
        <dbReference type="ARBA" id="ARBA00001933"/>
    </source>
</evidence>
<accession>A0A8J7G4G1</accession>